<organism evidence="1 2">
    <name type="scientific">Tepidiforma flava</name>
    <dbReference type="NCBI Taxonomy" id="3004094"/>
    <lineage>
        <taxon>Bacteria</taxon>
        <taxon>Bacillati</taxon>
        <taxon>Chloroflexota</taxon>
        <taxon>Tepidiformia</taxon>
        <taxon>Tepidiformales</taxon>
        <taxon>Tepidiformaceae</taxon>
        <taxon>Tepidiforma</taxon>
    </lineage>
</organism>
<dbReference type="RefSeq" id="WP_270055778.1">
    <property type="nucleotide sequence ID" value="NZ_CP115149.1"/>
</dbReference>
<keyword evidence="2" id="KW-1185">Reference proteome</keyword>
<evidence type="ECO:0000313" key="2">
    <source>
        <dbReference type="Proteomes" id="UP001212803"/>
    </source>
</evidence>
<accession>A0ABY7M3Y9</accession>
<dbReference type="EMBL" id="CP115149">
    <property type="protein sequence ID" value="WBL35251.1"/>
    <property type="molecule type" value="Genomic_DNA"/>
</dbReference>
<gene>
    <name evidence="1" type="ORF">O0235_10680</name>
</gene>
<reference evidence="1 2" key="1">
    <citation type="journal article" date="2023" name="ISME J.">
        <title>Thermophilic Dehalococcoidia with unusual traits shed light on an unexpected past.</title>
        <authorList>
            <person name="Palmer M."/>
            <person name="Covington J.K."/>
            <person name="Zhou E.M."/>
            <person name="Thomas S.C."/>
            <person name="Habib N."/>
            <person name="Seymour C.O."/>
            <person name="Lai D."/>
            <person name="Johnston J."/>
            <person name="Hashimi A."/>
            <person name="Jiao J.Y."/>
            <person name="Muok A.R."/>
            <person name="Liu L."/>
            <person name="Xian W.D."/>
            <person name="Zhi X.Y."/>
            <person name="Li M.M."/>
            <person name="Silva L.P."/>
            <person name="Bowen B.P."/>
            <person name="Louie K."/>
            <person name="Briegel A."/>
            <person name="Pett-Ridge J."/>
            <person name="Weber P.K."/>
            <person name="Tocheva E.I."/>
            <person name="Woyke T."/>
            <person name="Northen T.R."/>
            <person name="Mayali X."/>
            <person name="Li W.J."/>
            <person name="Hedlund B.P."/>
        </authorList>
    </citation>
    <scope>NUCLEOTIDE SEQUENCE [LARGE SCALE GENOMIC DNA]</scope>
    <source>
        <strain evidence="1 2">YIM 72310</strain>
    </source>
</reference>
<name>A0ABY7M3Y9_9CHLR</name>
<proteinExistence type="predicted"/>
<sequence length="77" mass="8831">MRVADRVPLRARGLPPTVFAVVLVEYEQGEPDQFGLLLSVVPEGRRARTWRRRPGGRWRRKCATLPGSGGCWWTGWR</sequence>
<protein>
    <submittedName>
        <fullName evidence="1">Uncharacterized protein</fullName>
    </submittedName>
</protein>
<evidence type="ECO:0000313" key="1">
    <source>
        <dbReference type="EMBL" id="WBL35251.1"/>
    </source>
</evidence>
<dbReference type="Proteomes" id="UP001212803">
    <property type="component" value="Chromosome"/>
</dbReference>